<dbReference type="Gene3D" id="3.40.50.720">
    <property type="entry name" value="NAD(P)-binding Rossmann-like Domain"/>
    <property type="match status" value="1"/>
</dbReference>
<comment type="cofactor">
    <cofactor evidence="1">
        <name>pantetheine 4'-phosphate</name>
        <dbReference type="ChEBI" id="CHEBI:47942"/>
    </cofactor>
</comment>
<dbReference type="Gene3D" id="3.30.70.3290">
    <property type="match status" value="1"/>
</dbReference>
<feature type="domain" description="PKS/mFAS DH" evidence="13">
    <location>
        <begin position="989"/>
        <end position="1333"/>
    </location>
</feature>
<evidence type="ECO:0000313" key="14">
    <source>
        <dbReference type="EMBL" id="ADP82245.1"/>
    </source>
</evidence>
<dbReference type="GO" id="GO:0033068">
    <property type="term" value="P:macrolide biosynthetic process"/>
    <property type="evidence" value="ECO:0007669"/>
    <property type="project" value="UniProtKB-ARBA"/>
</dbReference>
<evidence type="ECO:0000256" key="2">
    <source>
        <dbReference type="ARBA" id="ARBA00004792"/>
    </source>
</evidence>
<dbReference type="SUPFAM" id="SSF53901">
    <property type="entry name" value="Thiolase-like"/>
    <property type="match status" value="1"/>
</dbReference>
<feature type="domain" description="Carrier" evidence="11">
    <location>
        <begin position="1855"/>
        <end position="1930"/>
    </location>
</feature>
<dbReference type="Pfam" id="PF00109">
    <property type="entry name" value="ketoacyl-synt"/>
    <property type="match status" value="1"/>
</dbReference>
<dbReference type="InterPro" id="IPR016035">
    <property type="entry name" value="Acyl_Trfase/lysoPLipase"/>
</dbReference>
<feature type="compositionally biased region" description="Gly residues" evidence="10">
    <location>
        <begin position="1213"/>
        <end position="1222"/>
    </location>
</feature>
<dbReference type="InterPro" id="IPR014043">
    <property type="entry name" value="Acyl_transferase_dom"/>
</dbReference>
<dbReference type="PROSITE" id="PS52019">
    <property type="entry name" value="PKS_MFAS_DH"/>
    <property type="match status" value="1"/>
</dbReference>
<dbReference type="GO" id="GO:0004312">
    <property type="term" value="F:fatty acid synthase activity"/>
    <property type="evidence" value="ECO:0007669"/>
    <property type="project" value="TreeGrafter"/>
</dbReference>
<dbReference type="Pfam" id="PF00550">
    <property type="entry name" value="PP-binding"/>
    <property type="match status" value="1"/>
</dbReference>
<gene>
    <name evidence="14" type="ordered locus">FraEuI1c_4246</name>
</gene>
<dbReference type="InterPro" id="IPR036291">
    <property type="entry name" value="NAD(P)-bd_dom_sf"/>
</dbReference>
<dbReference type="InterPro" id="IPR050091">
    <property type="entry name" value="PKS_NRPS_Biosynth_Enz"/>
</dbReference>
<evidence type="ECO:0000256" key="3">
    <source>
        <dbReference type="ARBA" id="ARBA00022450"/>
    </source>
</evidence>
<dbReference type="InParanoid" id="E3JBT5"/>
<dbReference type="PROSITE" id="PS52004">
    <property type="entry name" value="KS3_2"/>
    <property type="match status" value="1"/>
</dbReference>
<dbReference type="Pfam" id="PF22621">
    <property type="entry name" value="CurL-like_PKS_C"/>
    <property type="match status" value="1"/>
</dbReference>
<dbReference type="Gene3D" id="3.40.366.10">
    <property type="entry name" value="Malonyl-Coenzyme A Acyl Carrier Protein, domain 2"/>
    <property type="match status" value="1"/>
</dbReference>
<evidence type="ECO:0000259" key="12">
    <source>
        <dbReference type="PROSITE" id="PS52004"/>
    </source>
</evidence>
<dbReference type="STRING" id="298654.FraEuI1c_4246"/>
<dbReference type="InterPro" id="IPR015083">
    <property type="entry name" value="NorB/c/GfsB-D-like_docking"/>
</dbReference>
<dbReference type="HOGENOM" id="CLU_000022_35_2_11"/>
<dbReference type="GO" id="GO:0004315">
    <property type="term" value="F:3-oxoacyl-[acyl-carrier-protein] synthase activity"/>
    <property type="evidence" value="ECO:0007669"/>
    <property type="project" value="InterPro"/>
</dbReference>
<name>E3JBT5_PSEI1</name>
<evidence type="ECO:0000256" key="6">
    <source>
        <dbReference type="ARBA" id="ARBA00023194"/>
    </source>
</evidence>
<dbReference type="PANTHER" id="PTHR43775:SF51">
    <property type="entry name" value="INACTIVE PHENOLPHTHIOCEROL SYNTHESIS POLYKETIDE SYNTHASE TYPE I PKS1-RELATED"/>
    <property type="match status" value="1"/>
</dbReference>
<dbReference type="SMART" id="SM00827">
    <property type="entry name" value="PKS_AT"/>
    <property type="match status" value="1"/>
</dbReference>
<dbReference type="SUPFAM" id="SSF55048">
    <property type="entry name" value="Probable ACP-binding domain of malonyl-CoA ACP transacylase"/>
    <property type="match status" value="1"/>
</dbReference>
<evidence type="ECO:0000256" key="10">
    <source>
        <dbReference type="SAM" id="MobiDB-lite"/>
    </source>
</evidence>
<feature type="active site" description="Proton donor; for dehydratase activity" evidence="9">
    <location>
        <position position="1243"/>
    </location>
</feature>
<feature type="domain" description="Ketosynthase family 3 (KS3)" evidence="12">
    <location>
        <begin position="36"/>
        <end position="461"/>
    </location>
</feature>
<evidence type="ECO:0000256" key="7">
    <source>
        <dbReference type="ARBA" id="ARBA00023268"/>
    </source>
</evidence>
<feature type="compositionally biased region" description="Low complexity" evidence="10">
    <location>
        <begin position="1136"/>
        <end position="1156"/>
    </location>
</feature>
<keyword evidence="6" id="KW-0045">Antibiotic biosynthesis</keyword>
<dbReference type="SMART" id="SM00826">
    <property type="entry name" value="PKS_DH"/>
    <property type="match status" value="1"/>
</dbReference>
<comment type="pathway">
    <text evidence="2">Antibiotic biosynthesis.</text>
</comment>
<dbReference type="Proteomes" id="UP000002484">
    <property type="component" value="Chromosome"/>
</dbReference>
<evidence type="ECO:0000259" key="13">
    <source>
        <dbReference type="PROSITE" id="PS52019"/>
    </source>
</evidence>
<organism evidence="14 15">
    <name type="scientific">Pseudofrankia inefficax (strain DSM 45817 / CECT 9037 / DDB 130130 / EuI1c)</name>
    <name type="common">Frankia inefficax</name>
    <dbReference type="NCBI Taxonomy" id="298654"/>
    <lineage>
        <taxon>Bacteria</taxon>
        <taxon>Bacillati</taxon>
        <taxon>Actinomycetota</taxon>
        <taxon>Actinomycetes</taxon>
        <taxon>Frankiales</taxon>
        <taxon>Frankiaceae</taxon>
        <taxon>Pseudofrankia</taxon>
    </lineage>
</organism>
<protein>
    <submittedName>
        <fullName evidence="14">KR domain protein</fullName>
    </submittedName>
</protein>
<dbReference type="InterPro" id="IPR049551">
    <property type="entry name" value="PKS_DH_C"/>
</dbReference>
<dbReference type="InterPro" id="IPR009081">
    <property type="entry name" value="PP-bd_ACP"/>
</dbReference>
<dbReference type="Pfam" id="PF08659">
    <property type="entry name" value="KR"/>
    <property type="match status" value="1"/>
</dbReference>
<feature type="region of interest" description="Disordered" evidence="10">
    <location>
        <begin position="1101"/>
        <end position="1156"/>
    </location>
</feature>
<dbReference type="FunFam" id="3.40.47.10:FF:000019">
    <property type="entry name" value="Polyketide synthase type I"/>
    <property type="match status" value="1"/>
</dbReference>
<dbReference type="EMBL" id="CP002299">
    <property type="protein sequence ID" value="ADP82245.1"/>
    <property type="molecule type" value="Genomic_DNA"/>
</dbReference>
<sequence>MNPDAPEQKLRDYLRKVTGELRQTRRLLLDAEAARNEPIAVVGMGCRYPGGIRGPADLWRVVRDEVDAISAFPTDRGWDPDLYDPDPERPGHSYARTGGFLPDADRFDAAFFGISPREALAMDPQQRLALEVSWETFEHAGVDPRSLRGGDTGVYIGTNDQDYAVLAAAGPDDVDGYVGTGNLPAVISGRVAYTLGLHGPAVTVGTACSSSLVALHLAVRALRGTECSLALAGGVDVMATPTVFVEFSRQRGLAPDGRCKSFAAAADGTGFAEGCGLLLLERLSDAERNGHVVHAVIRGSAVNSDGGSNGLTAPSGPAQRRVIQQALADARLAATDVDLVEAHGTGTTLGDPIEAQAILATYGSGRAADRPVRLGSIKSNIGHAQAAAGVAGIIKMTESMRHGVMPRTLHVDAPTPHVDWSAGAVSLLSEACPWPELDRPRRAAVSSFGISGTNAHVVLEAPGGGPADEDPRDADCGEPAGEGGASPSTWLLSARSGTALREQAVRLHERVAADPRLRPADVAWTLATTRARFEHRAALVATGRDELLASLAALGRDDPAPALLRGRAGSSRAGAVAVLFSGQGSQRIGAGRELYQAEPVFAAAFDEACAQLDPLLDRPLREVAWAAPGTAAAAQLDQTGWTQPALFALQVALFRLLEHAGLPVARLAGHSIGEISAAHVAGLLSLPDAARLVAARGRLMQAATPGGVMVAVQATEAEVRASLAGLPGLDGGADGNSEPAGPQPGTGFPGLDVAAVNGPLSVVVSGDSGAAARFADHWAARGRKTRRLAVSHAFHSHHLDEVLDEFRAVAAGLSYLEPTIPLVSTLTGRPAAAAELASADYWVRQIRETVRFADAVESLRGLGVTSFVELGPDPVLGAAVHEVLDNPAGPRHPVPSPAQAAAGGGAPVADTARAFTLLRAGQPEPITVSTALAELDARGVPVDWARVLGHRGARAVELPTYPFERQRFWARRRPATADLTAVGFDQVRHPFLLAAVDLAGASGEPAGAGGAERVLTGRLAATDQPWLLDHEVHGTLLLSPSALVELALEAGARAGCGQVHDLVVDAPLTLSARTAHQVQVVVRAADDAGLLGFEVWGRAEVDADGPGSDSGGSGQPGWRRHAHGLLAPAGTPTDAEPPAILAAPPASSPPGAQWPPGGAQEIDVADVYERLAAVGHRYGPAYQVLRAAWRAGGDICAELSLGTVPEGADGHGEGAVGSGTRGEGSAPAGDRPPEFAVHPTLIDAASQAAFLDPRFLASVVERGETAGEAGRHPWLATRWRAVSVHATGATDVRVRLSRSGPDTVRLTMTDPAGGLVLTAESVGLEPLPPERVPPPPAPRADGLYRLGWAPAGLPAPRSSRTRWVVLGDGAPASLIGALASGEPVPEVVFLPVAGSGTAGPAQVRATVGRVLGQLQGWLAEPALAGSRLVVVTRGAVAVDGADPVSPAGREGAAAGLDAGGSVDPAGGASWGLVRSAQSEHPDRFLLLDVDQPTFGSLASVAVASTGAIDSVDGSVAAGLADLADWVGALVSAAEPQAAVRDGRLRLPRLAPLPAAPENARSGIDPGLDPAGTVLVTGGTGGLGSLLARHLVTTHDIRHLLLTSRRGPESPGASELVAELTDLGAQVNIVACDHTDPTQVAALLADVPDAHPLRAVFHTAGTLHDATLTSLTPAHLDDVLPAKIDAAWHLHHQTRHLPLTHFVLYSSLAGTLGAPGQANYAAANTYLDTLAHHRHLLGLPATTLAWGLWQHTSGMTQNLTSAQHTRIDTSGVRPLTTEQGHALLDAALAGDEPTLVAAHFNLATLRLHAASSPPVLRVLTGAVPLRRAAASGGAGGTGASAWADRLADRPVGERETAALDLVQSLTAQVLGHRSASAVDPDQAFSEMGFDSLGAVRLRNDLSAATGLRLAATAVFDYPNPRALAGQILAELAPRTPAPPPGSIVADLDRLATALTSLAPGDEQRVRATASLRELVATLGDTGSAPERDVLARIGASSGEEIFAFIDNELAGSSSAGGQHDNHAATVPGERS</sequence>
<dbReference type="GO" id="GO:0031177">
    <property type="term" value="F:phosphopantetheine binding"/>
    <property type="evidence" value="ECO:0007669"/>
    <property type="project" value="InterPro"/>
</dbReference>
<evidence type="ECO:0000259" key="11">
    <source>
        <dbReference type="PROSITE" id="PS50075"/>
    </source>
</evidence>
<dbReference type="InterPro" id="IPR020806">
    <property type="entry name" value="PKS_PP-bd"/>
</dbReference>
<dbReference type="InterPro" id="IPR001227">
    <property type="entry name" value="Ac_transferase_dom_sf"/>
</dbReference>
<feature type="active site" description="Proton acceptor; for dehydratase activity" evidence="9">
    <location>
        <position position="1030"/>
    </location>
</feature>
<dbReference type="SMART" id="SM00823">
    <property type="entry name" value="PKS_PP"/>
    <property type="match status" value="1"/>
</dbReference>
<dbReference type="InterPro" id="IPR018201">
    <property type="entry name" value="Ketoacyl_synth_AS"/>
</dbReference>
<keyword evidence="5" id="KW-0808">Transferase</keyword>
<keyword evidence="3" id="KW-0596">Phosphopantetheine</keyword>
<proteinExistence type="predicted"/>
<dbReference type="SMART" id="SM00822">
    <property type="entry name" value="PKS_KR"/>
    <property type="match status" value="1"/>
</dbReference>
<keyword evidence="8" id="KW-0012">Acyltransferase</keyword>
<dbReference type="Pfam" id="PF21089">
    <property type="entry name" value="PKS_DH_N"/>
    <property type="match status" value="1"/>
</dbReference>
<dbReference type="Pfam" id="PF14765">
    <property type="entry name" value="PS-DH"/>
    <property type="match status" value="1"/>
</dbReference>
<reference evidence="14 15" key="1">
    <citation type="submission" date="2010-10" db="EMBL/GenBank/DDBJ databases">
        <title>Complete sequence of Frankia sp. EuI1c.</title>
        <authorList>
            <consortium name="US DOE Joint Genome Institute"/>
            <person name="Lucas S."/>
            <person name="Copeland A."/>
            <person name="Lapidus A."/>
            <person name="Cheng J.-F."/>
            <person name="Bruce D."/>
            <person name="Goodwin L."/>
            <person name="Pitluck S."/>
            <person name="Chertkov O."/>
            <person name="Detter J.C."/>
            <person name="Han C."/>
            <person name="Tapia R."/>
            <person name="Land M."/>
            <person name="Hauser L."/>
            <person name="Jeffries C."/>
            <person name="Kyrpides N."/>
            <person name="Ivanova N."/>
            <person name="Mikhailova N."/>
            <person name="Beauchemin N."/>
            <person name="Sen A."/>
            <person name="Sur S.A."/>
            <person name="Gtari M."/>
            <person name="Wall L."/>
            <person name="Tisa L."/>
            <person name="Woyke T."/>
        </authorList>
    </citation>
    <scope>NUCLEOTIDE SEQUENCE [LARGE SCALE GENOMIC DNA]</scope>
    <source>
        <strain evidence="15">DSM 45817 / CECT 9037 / EuI1c</strain>
    </source>
</reference>
<evidence type="ECO:0000256" key="9">
    <source>
        <dbReference type="PROSITE-ProRule" id="PRU01363"/>
    </source>
</evidence>
<dbReference type="Gene3D" id="3.10.129.110">
    <property type="entry name" value="Polyketide synthase dehydratase"/>
    <property type="match status" value="1"/>
</dbReference>
<keyword evidence="7" id="KW-0511">Multifunctional enzyme</keyword>
<dbReference type="GO" id="GO:0006633">
    <property type="term" value="P:fatty acid biosynthetic process"/>
    <property type="evidence" value="ECO:0007669"/>
    <property type="project" value="InterPro"/>
</dbReference>
<dbReference type="SMART" id="SM01294">
    <property type="entry name" value="PKS_PP_betabranch"/>
    <property type="match status" value="1"/>
</dbReference>
<dbReference type="PROSITE" id="PS00606">
    <property type="entry name" value="KS3_1"/>
    <property type="match status" value="1"/>
</dbReference>
<dbReference type="FunFam" id="1.10.1200.10:FF:000007">
    <property type="entry name" value="Probable polyketide synthase pks17"/>
    <property type="match status" value="1"/>
</dbReference>
<dbReference type="InterPro" id="IPR020807">
    <property type="entry name" value="PKS_DH"/>
</dbReference>
<dbReference type="Pfam" id="PF00698">
    <property type="entry name" value="Acyl_transf_1"/>
    <property type="match status" value="1"/>
</dbReference>
<dbReference type="OrthoDB" id="3202594at2"/>
<evidence type="ECO:0000256" key="5">
    <source>
        <dbReference type="ARBA" id="ARBA00022679"/>
    </source>
</evidence>
<dbReference type="InterPro" id="IPR042104">
    <property type="entry name" value="PKS_dehydratase_sf"/>
</dbReference>
<dbReference type="InterPro" id="IPR014030">
    <property type="entry name" value="Ketoacyl_synth_N"/>
</dbReference>
<dbReference type="InterPro" id="IPR016036">
    <property type="entry name" value="Malonyl_transacylase_ACP-bd"/>
</dbReference>
<dbReference type="CDD" id="cd00833">
    <property type="entry name" value="PKS"/>
    <property type="match status" value="1"/>
</dbReference>
<dbReference type="Gene3D" id="1.10.1200.10">
    <property type="entry name" value="ACP-like"/>
    <property type="match status" value="1"/>
</dbReference>
<keyword evidence="15" id="KW-1185">Reference proteome</keyword>
<dbReference type="Gene3D" id="3.40.47.10">
    <property type="match status" value="1"/>
</dbReference>
<dbReference type="InterPro" id="IPR014031">
    <property type="entry name" value="Ketoacyl_synth_C"/>
</dbReference>
<dbReference type="InterPro" id="IPR049900">
    <property type="entry name" value="PKS_mFAS_DH"/>
</dbReference>
<feature type="region of interest" description="Disordered" evidence="10">
    <location>
        <begin position="1204"/>
        <end position="1234"/>
    </location>
</feature>
<keyword evidence="4" id="KW-0597">Phosphoprotein</keyword>
<dbReference type="InterPro" id="IPR020841">
    <property type="entry name" value="PKS_Beta-ketoAc_synthase_dom"/>
</dbReference>
<dbReference type="SUPFAM" id="SSF47336">
    <property type="entry name" value="ACP-like"/>
    <property type="match status" value="1"/>
</dbReference>
<dbReference type="PROSITE" id="PS00012">
    <property type="entry name" value="PHOSPHOPANTETHEINE"/>
    <property type="match status" value="1"/>
</dbReference>
<evidence type="ECO:0000256" key="4">
    <source>
        <dbReference type="ARBA" id="ARBA00022553"/>
    </source>
</evidence>
<dbReference type="SUPFAM" id="SSF52151">
    <property type="entry name" value="FabD/lysophospholipase-like"/>
    <property type="match status" value="1"/>
</dbReference>
<evidence type="ECO:0000256" key="1">
    <source>
        <dbReference type="ARBA" id="ARBA00001957"/>
    </source>
</evidence>
<feature type="region of interest" description="N-terminal hotdog fold" evidence="9">
    <location>
        <begin position="989"/>
        <end position="1133"/>
    </location>
</feature>
<feature type="region of interest" description="Disordered" evidence="10">
    <location>
        <begin position="2010"/>
        <end position="2030"/>
    </location>
</feature>
<dbReference type="InterPro" id="IPR006162">
    <property type="entry name" value="Ppantetheine_attach_site"/>
</dbReference>
<dbReference type="InterPro" id="IPR013968">
    <property type="entry name" value="PKS_KR"/>
</dbReference>
<evidence type="ECO:0000313" key="15">
    <source>
        <dbReference type="Proteomes" id="UP000002484"/>
    </source>
</evidence>
<dbReference type="InterPro" id="IPR057326">
    <property type="entry name" value="KR_dom"/>
</dbReference>
<feature type="region of interest" description="C-terminal hotdog fold" evidence="9">
    <location>
        <begin position="1159"/>
        <end position="1333"/>
    </location>
</feature>
<dbReference type="Pfam" id="PF02801">
    <property type="entry name" value="Ketoacyl-synt_C"/>
    <property type="match status" value="1"/>
</dbReference>
<dbReference type="CDD" id="cd08956">
    <property type="entry name" value="KR_3_FAS_SDR_x"/>
    <property type="match status" value="1"/>
</dbReference>
<dbReference type="SMART" id="SM00825">
    <property type="entry name" value="PKS_KS"/>
    <property type="match status" value="1"/>
</dbReference>
<dbReference type="Pfam" id="PF08990">
    <property type="entry name" value="Docking"/>
    <property type="match status" value="1"/>
</dbReference>
<feature type="region of interest" description="Disordered" evidence="10">
    <location>
        <begin position="460"/>
        <end position="489"/>
    </location>
</feature>
<dbReference type="InterPro" id="IPR016039">
    <property type="entry name" value="Thiolase-like"/>
</dbReference>
<evidence type="ECO:0000256" key="8">
    <source>
        <dbReference type="ARBA" id="ARBA00023315"/>
    </source>
</evidence>
<dbReference type="eggNOG" id="COG3321">
    <property type="taxonomic scope" value="Bacteria"/>
</dbReference>
<dbReference type="SUPFAM" id="SSF51735">
    <property type="entry name" value="NAD(P)-binding Rossmann-fold domains"/>
    <property type="match status" value="2"/>
</dbReference>
<dbReference type="PANTHER" id="PTHR43775">
    <property type="entry name" value="FATTY ACID SYNTHASE"/>
    <property type="match status" value="1"/>
</dbReference>
<dbReference type="KEGG" id="fri:FraEuI1c_4246"/>
<dbReference type="InterPro" id="IPR049552">
    <property type="entry name" value="PKS_DH_N"/>
</dbReference>
<dbReference type="PROSITE" id="PS50075">
    <property type="entry name" value="CARRIER"/>
    <property type="match status" value="1"/>
</dbReference>
<accession>E3JBT5</accession>
<dbReference type="InterPro" id="IPR036736">
    <property type="entry name" value="ACP-like_sf"/>
</dbReference>